<evidence type="ECO:0000313" key="3">
    <source>
        <dbReference type="Proteomes" id="UP000190037"/>
    </source>
</evidence>
<sequence>MPDPASSRAAAVAALPPGACRHLTEVTEADIRPTPQDPWTHVALPSTDPRSRILSGLMTQEVLDRPDRLNPGSVRTSWQHLTPCPVCDLHAAPGPRVYGLFLEDHQAVEFLDDHHADRAHHFGRIQMFANAAHAQEQAELYADAYNRHNAHGDRRGVLRYTPIAPIVVPADPAEIPGRRNRSVGPDAELWLWDRPPTGAVHTWRPDRVLYFDRGTVVELTAQAAADRRPRPAPPETPYTPWQTVRDGNLELTWYAADPPLLVSVRDHTSREPAVRVTTASTTPLPDSERGLIVFGSHLGNRPPLSRITELAPAYAPLAPEPAPHTQRSRSRT</sequence>
<protein>
    <submittedName>
        <fullName evidence="2">Uncharacterized protein</fullName>
    </submittedName>
</protein>
<evidence type="ECO:0000256" key="1">
    <source>
        <dbReference type="SAM" id="MobiDB-lite"/>
    </source>
</evidence>
<evidence type="ECO:0000313" key="2">
    <source>
        <dbReference type="EMBL" id="OPC76708.1"/>
    </source>
</evidence>
<proteinExistence type="predicted"/>
<name>A0A1T3NIT9_9ACTN</name>
<reference evidence="2 3" key="1">
    <citation type="submission" date="2017-03" db="EMBL/GenBank/DDBJ databases">
        <title>Draft genome sequence of Streptomyces scabrisporus NF3, endophyte isolated from Amphipterygium adstringens.</title>
        <authorList>
            <person name="Vazquez M."/>
            <person name="Ceapa C.D."/>
            <person name="Rodriguez Luna D."/>
            <person name="Sanchez Esquivel S."/>
        </authorList>
    </citation>
    <scope>NUCLEOTIDE SEQUENCE [LARGE SCALE GENOMIC DNA]</scope>
    <source>
        <strain evidence="2 3">NF3</strain>
    </source>
</reference>
<gene>
    <name evidence="2" type="ORF">B4N89_45310</name>
</gene>
<accession>A0A1T3NIT9</accession>
<dbReference type="Proteomes" id="UP000190037">
    <property type="component" value="Unassembled WGS sequence"/>
</dbReference>
<feature type="region of interest" description="Disordered" evidence="1">
    <location>
        <begin position="222"/>
        <end position="242"/>
    </location>
</feature>
<dbReference type="AlphaFoldDB" id="A0A1T3NIT9"/>
<keyword evidence="3" id="KW-1185">Reference proteome</keyword>
<organism evidence="2 3">
    <name type="scientific">Embleya scabrispora</name>
    <dbReference type="NCBI Taxonomy" id="159449"/>
    <lineage>
        <taxon>Bacteria</taxon>
        <taxon>Bacillati</taxon>
        <taxon>Actinomycetota</taxon>
        <taxon>Actinomycetes</taxon>
        <taxon>Kitasatosporales</taxon>
        <taxon>Streptomycetaceae</taxon>
        <taxon>Embleya</taxon>
    </lineage>
</organism>
<comment type="caution">
    <text evidence="2">The sequence shown here is derived from an EMBL/GenBank/DDBJ whole genome shotgun (WGS) entry which is preliminary data.</text>
</comment>
<dbReference type="EMBL" id="MWQN01000005">
    <property type="protein sequence ID" value="OPC76708.1"/>
    <property type="molecule type" value="Genomic_DNA"/>
</dbReference>